<reference evidence="1" key="1">
    <citation type="submission" date="2021-07" db="EMBL/GenBank/DDBJ databases">
        <authorList>
            <person name="Roth S.J."/>
            <person name="Krukonis G.P."/>
            <person name="Delesalle V.A."/>
        </authorList>
    </citation>
    <scope>NUCLEOTIDE SEQUENCE</scope>
</reference>
<organism evidence="1 2">
    <name type="scientific">Erwinia phage AH04</name>
    <dbReference type="NCBI Taxonomy" id="2869569"/>
    <lineage>
        <taxon>Viruses</taxon>
        <taxon>Duplodnaviria</taxon>
        <taxon>Heunggongvirae</taxon>
        <taxon>Uroviricota</taxon>
        <taxon>Caudoviricetes</taxon>
        <taxon>Chimalliviridae</taxon>
        <taxon>Meadowvirus</taxon>
        <taxon>Meadowvirus AH04</taxon>
    </lineage>
</organism>
<dbReference type="RefSeq" id="YP_010667886.1">
    <property type="nucleotide sequence ID" value="NC_070952.1"/>
</dbReference>
<evidence type="ECO:0008006" key="3">
    <source>
        <dbReference type="Google" id="ProtNLM"/>
    </source>
</evidence>
<keyword evidence="2" id="KW-1185">Reference proteome</keyword>
<dbReference type="EMBL" id="MZ501267">
    <property type="protein sequence ID" value="QZA70610.1"/>
    <property type="molecule type" value="Genomic_DNA"/>
</dbReference>
<dbReference type="KEGG" id="vg:77944015"/>
<dbReference type="Proteomes" id="UP000827517">
    <property type="component" value="Segment"/>
</dbReference>
<evidence type="ECO:0000313" key="1">
    <source>
        <dbReference type="EMBL" id="QZA70610.1"/>
    </source>
</evidence>
<accession>A0AAE7X0K7</accession>
<name>A0AAE7X0K7_9CAUD</name>
<dbReference type="GeneID" id="77944015"/>
<proteinExistence type="predicted"/>
<gene>
    <name evidence="1" type="primary">132</name>
    <name evidence="1" type="ORF">AH04_132</name>
</gene>
<sequence length="714" mass="81822">MLNNTEFNAYILNTIAFARTITIKCEALAILDNQLLKQYYNIDAGTDKNKWKYYLNLYGEYHQVIDEMMTVQSLDNGEVINFTKANLDIHTATKRAYRLGSYYYTRLVAAYPAQLILINGILNPISPTESIPANDYQILRYNTDYVLWNEYQLIPALQEQIYANVNGSFKTEYVYIDNLMLPALLAQLYGMMISAILMIRKEADGTRYAHDFYIWSRLRSLGLSDVYKRVINNNQTMWLYHNLEYVLRILGRRKGFDLVLQKVLTDRNIPLIRYEVIQSTEDMTDTLEPKPYVLSRPINLTETYGVDTKVWTVSEVIAKELPLALDNEQASALTTSDAEAAIKYSLHSDVPTKVLESNLTDTTDRDPDRIMRVLHNEWIYLTSQGVYNINVDVVDARTGKTTRMSTPESVILWHYLIDRARGISRPGTIPEYNYWHVRKLVDPTLAELQSLGGYEILTKEVCENILKVHVDFPTLISPDTFFQKCQEVQTAMWKHKKLYSQVNNLFISSRRQNAVDACYANGMVKVGNYATYDDFLTKMDIDFIDYTPDECLDYAWSIWSKVTGWEDNSIVSVGEQQRLLINLMKDLTSYTVQYIGSTVTAEGQFNLPYMMLMDGDYWHKNGETGLEYTSAEFLPNAMTVKPQADLEAKELTFAIGGSVPIQSVAESVGHARLSNAMTLKPIDYDPGVNNVYLFNSMTLKEVVDNGEVENTLPH</sequence>
<protein>
    <recommendedName>
        <fullName evidence="3">Virion structural protein</fullName>
    </recommendedName>
</protein>
<evidence type="ECO:0000313" key="2">
    <source>
        <dbReference type="Proteomes" id="UP000827517"/>
    </source>
</evidence>